<comment type="caution">
    <text evidence="2">The sequence shown here is derived from an EMBL/GenBank/DDBJ whole genome shotgun (WGS) entry which is preliminary data.</text>
</comment>
<proteinExistence type="predicted"/>
<gene>
    <name evidence="2" type="ORF">LTR91_001402</name>
</gene>
<dbReference type="AlphaFoldDB" id="A0AAN6R1Z8"/>
<accession>A0AAN6R1Z8</accession>
<sequence length="115" mass="12242">MHDPATTFYSPVTSPPREGWLAPPRSATRVVRDPIACAQQNIASEFDAQRRRIQELESDLAQYAAGPRGSLQKQTAVACDDGGISTSVHAQLAGPGFTFCIIDGLATGLIEGVDE</sequence>
<reference evidence="2" key="1">
    <citation type="submission" date="2023-06" db="EMBL/GenBank/DDBJ databases">
        <title>Black Yeasts Isolated from many extreme environments.</title>
        <authorList>
            <person name="Coleine C."/>
            <person name="Stajich J.E."/>
            <person name="Selbmann L."/>
        </authorList>
    </citation>
    <scope>NUCLEOTIDE SEQUENCE</scope>
    <source>
        <strain evidence="2">CCFEE 5200</strain>
    </source>
</reference>
<evidence type="ECO:0000313" key="3">
    <source>
        <dbReference type="Proteomes" id="UP001175353"/>
    </source>
</evidence>
<dbReference type="Proteomes" id="UP001175353">
    <property type="component" value="Unassembled WGS sequence"/>
</dbReference>
<protein>
    <submittedName>
        <fullName evidence="2">Uncharacterized protein</fullName>
    </submittedName>
</protein>
<name>A0AAN6R1Z8_9PEZI</name>
<evidence type="ECO:0000313" key="2">
    <source>
        <dbReference type="EMBL" id="KAK1013804.1"/>
    </source>
</evidence>
<feature type="region of interest" description="Disordered" evidence="1">
    <location>
        <begin position="1"/>
        <end position="20"/>
    </location>
</feature>
<keyword evidence="3" id="KW-1185">Reference proteome</keyword>
<dbReference type="EMBL" id="JAUJLE010000005">
    <property type="protein sequence ID" value="KAK1013804.1"/>
    <property type="molecule type" value="Genomic_DNA"/>
</dbReference>
<evidence type="ECO:0000256" key="1">
    <source>
        <dbReference type="SAM" id="MobiDB-lite"/>
    </source>
</evidence>
<organism evidence="2 3">
    <name type="scientific">Friedmanniomyces endolithicus</name>
    <dbReference type="NCBI Taxonomy" id="329885"/>
    <lineage>
        <taxon>Eukaryota</taxon>
        <taxon>Fungi</taxon>
        <taxon>Dikarya</taxon>
        <taxon>Ascomycota</taxon>
        <taxon>Pezizomycotina</taxon>
        <taxon>Dothideomycetes</taxon>
        <taxon>Dothideomycetidae</taxon>
        <taxon>Mycosphaerellales</taxon>
        <taxon>Teratosphaeriaceae</taxon>
        <taxon>Friedmanniomyces</taxon>
    </lineage>
</organism>